<dbReference type="PATRIC" id="fig|1114964.3.peg.2031"/>
<gene>
    <name evidence="1" type="ORF">L485_10385</name>
</gene>
<name>T0GCG9_9SPHN</name>
<dbReference type="Proteomes" id="UP000015524">
    <property type="component" value="Unassembled WGS sequence"/>
</dbReference>
<sequence length="57" mass="6512">MFSSVFARRMWKKDESSRRRPLGWRAYSDARLAGQATGGSRHFLPRKSGMVNNILGN</sequence>
<protein>
    <submittedName>
        <fullName evidence="1">Uncharacterized protein</fullName>
    </submittedName>
</protein>
<accession>T0GCG9</accession>
<keyword evidence="2" id="KW-1185">Reference proteome</keyword>
<reference evidence="1 2" key="1">
    <citation type="journal article" date="2013" name="Genome Announc.">
        <title>Draft Genome Sequence of a Hexachlorocyclohexane-Degrading Bacterium, Sphingobium baderi Strain LL03T.</title>
        <authorList>
            <person name="Kaur J."/>
            <person name="Verma H."/>
            <person name="Tripathi C."/>
            <person name="Khurana J.P."/>
            <person name="Lal R."/>
        </authorList>
    </citation>
    <scope>NUCLEOTIDE SEQUENCE [LARGE SCALE GENOMIC DNA]</scope>
    <source>
        <strain evidence="1 2">LL03</strain>
    </source>
</reference>
<dbReference type="AlphaFoldDB" id="T0GCG9"/>
<dbReference type="EMBL" id="ATIB01000059">
    <property type="protein sequence ID" value="EQB01476.1"/>
    <property type="molecule type" value="Genomic_DNA"/>
</dbReference>
<proteinExistence type="predicted"/>
<organism evidence="1 2">
    <name type="scientific">Sphingobium baderi LL03</name>
    <dbReference type="NCBI Taxonomy" id="1114964"/>
    <lineage>
        <taxon>Bacteria</taxon>
        <taxon>Pseudomonadati</taxon>
        <taxon>Pseudomonadota</taxon>
        <taxon>Alphaproteobacteria</taxon>
        <taxon>Sphingomonadales</taxon>
        <taxon>Sphingomonadaceae</taxon>
        <taxon>Sphingobium</taxon>
    </lineage>
</organism>
<evidence type="ECO:0000313" key="1">
    <source>
        <dbReference type="EMBL" id="EQB01476.1"/>
    </source>
</evidence>
<evidence type="ECO:0000313" key="2">
    <source>
        <dbReference type="Proteomes" id="UP000015524"/>
    </source>
</evidence>
<comment type="caution">
    <text evidence="1">The sequence shown here is derived from an EMBL/GenBank/DDBJ whole genome shotgun (WGS) entry which is preliminary data.</text>
</comment>